<name>A0ACD1HA20_9EURO</name>
<dbReference type="EMBL" id="KZ824955">
    <property type="protein sequence ID" value="RAH70273.1"/>
    <property type="molecule type" value="Genomic_DNA"/>
</dbReference>
<keyword evidence="2" id="KW-1185">Reference proteome</keyword>
<protein>
    <submittedName>
        <fullName evidence="1">Uncharacterized protein</fullName>
    </submittedName>
</protein>
<reference evidence="1" key="1">
    <citation type="submission" date="2018-02" db="EMBL/GenBank/DDBJ databases">
        <title>The genomes of Aspergillus section Nigri reveals drivers in fungal speciation.</title>
        <authorList>
            <consortium name="DOE Joint Genome Institute"/>
            <person name="Vesth T.C."/>
            <person name="Nybo J."/>
            <person name="Theobald S."/>
            <person name="Brandl J."/>
            <person name="Frisvad J.C."/>
            <person name="Nielsen K.F."/>
            <person name="Lyhne E.K."/>
            <person name="Kogle M.E."/>
            <person name="Kuo A."/>
            <person name="Riley R."/>
            <person name="Clum A."/>
            <person name="Nolan M."/>
            <person name="Lipzen A."/>
            <person name="Salamov A."/>
            <person name="Henrissat B."/>
            <person name="Wiebenga A."/>
            <person name="De vries R.P."/>
            <person name="Grigoriev I.V."/>
            <person name="Mortensen U.H."/>
            <person name="Andersen M.R."/>
            <person name="Baker S.E."/>
        </authorList>
    </citation>
    <scope>NUCLEOTIDE SEQUENCE</scope>
    <source>
        <strain evidence="1">CBS 121060</strain>
    </source>
</reference>
<evidence type="ECO:0000313" key="2">
    <source>
        <dbReference type="Proteomes" id="UP000249661"/>
    </source>
</evidence>
<gene>
    <name evidence="1" type="ORF">BO66DRAFT_471287</name>
</gene>
<proteinExistence type="predicted"/>
<dbReference type="Proteomes" id="UP000249661">
    <property type="component" value="Unassembled WGS sequence"/>
</dbReference>
<sequence length="957" mass="103315">MSIFEWLLCLMAMSTHIKTAAGRAVFAHYMVGNITTDHIHQDVDDAVAMGLDGFALNVQCPTDKWVGSLVEEMGHYIYNQNYNFSIFISMDVYASGGPSCGQGPEGYVSLCRDAMGFEAYYTVGAKYMVSTYSSGGGTWDTWKAFKDAVKGNDKYDVYWIPDLGDTEGYWTSDAGWWYYWGNLTDGLFSWESAWPALGQDAANQSGGIGGVARDQVIIDAAETEGASYMIPLSLMQYKNSYSTNVYRQGETNFMQRLHDILEIESDALEFVEYITWNDGPEGHYIGNLWPEQNTDAAPNNYANDIWPHDALQPIIQSFATAFRASAGPADMRPQNGEDAVGAIWYHTLAFDDTCPFEGIGEYTFWDKPAGYETFSLTTHWAVVLDDSVGGYAPSDLELIITTAADDQVVVTDLSAGLNFAQGPNINGGYSVSMILAPKSGTTVLYSASGGKCPASSCAEGFYNLNYQILPLVPGDSGSGCTYEETVLRYTPLDTTADNTIDCEGLLTLTDTAVTSWEVSQAGLALEFETTRHALSTSHVLTTTLPNIDSYFNKYSIAGVTGCSDITNDNACKLPTTCPASNDQVPYFFAQRAFSVFQRCLREMSTSVFEDGFITSLDIDNMVGEVTSYLTPKSDEADLVKIMGAMAAGFTILSGGLGSISTFTSSFSALLGGVFSMISVLASPSDPADSSAFLAEPGTALSDRLSVVVQQYNTSLANLAQAVFETGDLSSFPDYALDTSADIYGKYYTTDMAKFFAGGRFADPNMACDNVASGLKTAIQQSLVGYMLASSNVYIIQNGHSVDNCAGSRGTVLNLDHAGSVCYTLERPGSGPAYGDLSDPLSADFFDVLYNSYSINLPALISSSLQCQTAQGYNGTYNPSTSIIPGSGYAIDNLPPCFFNLPVLYTDYTVKTTGEIVTTSGTPCQLRKRTEDDGAGNYLPPSLAKVFTAQFCIDKLGH</sequence>
<evidence type="ECO:0000313" key="1">
    <source>
        <dbReference type="EMBL" id="RAH70273.1"/>
    </source>
</evidence>
<accession>A0ACD1HA20</accession>
<organism evidence="1 2">
    <name type="scientific">Aspergillus aculeatinus CBS 121060</name>
    <dbReference type="NCBI Taxonomy" id="1448322"/>
    <lineage>
        <taxon>Eukaryota</taxon>
        <taxon>Fungi</taxon>
        <taxon>Dikarya</taxon>
        <taxon>Ascomycota</taxon>
        <taxon>Pezizomycotina</taxon>
        <taxon>Eurotiomycetes</taxon>
        <taxon>Eurotiomycetidae</taxon>
        <taxon>Eurotiales</taxon>
        <taxon>Aspergillaceae</taxon>
        <taxon>Aspergillus</taxon>
        <taxon>Aspergillus subgen. Circumdati</taxon>
    </lineage>
</organism>